<proteinExistence type="predicted"/>
<gene>
    <name evidence="1" type="ORF">SteCoe_15032</name>
</gene>
<name>A0A1R2C4K0_9CILI</name>
<evidence type="ECO:0000313" key="1">
    <source>
        <dbReference type="EMBL" id="OMJ83936.1"/>
    </source>
</evidence>
<protein>
    <submittedName>
        <fullName evidence="1">Uncharacterized protein</fullName>
    </submittedName>
</protein>
<dbReference type="AlphaFoldDB" id="A0A1R2C4K0"/>
<keyword evidence="2" id="KW-1185">Reference proteome</keyword>
<reference evidence="1 2" key="1">
    <citation type="submission" date="2016-11" db="EMBL/GenBank/DDBJ databases">
        <title>The macronuclear genome of Stentor coeruleus: a giant cell with tiny introns.</title>
        <authorList>
            <person name="Slabodnick M."/>
            <person name="Ruby J.G."/>
            <person name="Reiff S.B."/>
            <person name="Swart E.C."/>
            <person name="Gosai S."/>
            <person name="Prabakaran S."/>
            <person name="Witkowska E."/>
            <person name="Larue G.E."/>
            <person name="Fisher S."/>
            <person name="Freeman R.M."/>
            <person name="Gunawardena J."/>
            <person name="Chu W."/>
            <person name="Stover N.A."/>
            <person name="Gregory B.D."/>
            <person name="Nowacki M."/>
            <person name="Derisi J."/>
            <person name="Roy S.W."/>
            <person name="Marshall W.F."/>
            <person name="Sood P."/>
        </authorList>
    </citation>
    <scope>NUCLEOTIDE SEQUENCE [LARGE SCALE GENOMIC DNA]</scope>
    <source>
        <strain evidence="1">WM001</strain>
    </source>
</reference>
<accession>A0A1R2C4K0</accession>
<sequence length="347" mass="39588">MSEFDIEKFLIEVKTRQKQKIIPRAARASVDTESLFTDRNDQLPFHFYSKSHYYQPRAYTPIRVIHDSSKPYNVEDYFPKNPSTCSSIASSVRHAKENARSHTSCTPLSKKEWEEIHHTKDSNRNPLISIENRFSRSPSPYRTHDRHSTADFNINLVTNTKERQSKSPKTLEVTLLQQNSLSNETFASKLTQSLTVCTCILAGSLYLHKIGCKKVEVLVEKGKVKKRFGIVEAVVKIQREFRKFIMRKSLKKSGIKINLGIFSKVSNEKKNVYSSVLSSYVFAENSGSDRYTGLDSAMNTSLSETSSRMNSQKPEFLEKVLISGNVLKGYKNNPDESIDFDLSGTFK</sequence>
<dbReference type="PROSITE" id="PS50096">
    <property type="entry name" value="IQ"/>
    <property type="match status" value="1"/>
</dbReference>
<organism evidence="1 2">
    <name type="scientific">Stentor coeruleus</name>
    <dbReference type="NCBI Taxonomy" id="5963"/>
    <lineage>
        <taxon>Eukaryota</taxon>
        <taxon>Sar</taxon>
        <taxon>Alveolata</taxon>
        <taxon>Ciliophora</taxon>
        <taxon>Postciliodesmatophora</taxon>
        <taxon>Heterotrichea</taxon>
        <taxon>Heterotrichida</taxon>
        <taxon>Stentoridae</taxon>
        <taxon>Stentor</taxon>
    </lineage>
</organism>
<dbReference type="EMBL" id="MPUH01000286">
    <property type="protein sequence ID" value="OMJ83936.1"/>
    <property type="molecule type" value="Genomic_DNA"/>
</dbReference>
<evidence type="ECO:0000313" key="2">
    <source>
        <dbReference type="Proteomes" id="UP000187209"/>
    </source>
</evidence>
<dbReference type="Proteomes" id="UP000187209">
    <property type="component" value="Unassembled WGS sequence"/>
</dbReference>
<comment type="caution">
    <text evidence="1">The sequence shown here is derived from an EMBL/GenBank/DDBJ whole genome shotgun (WGS) entry which is preliminary data.</text>
</comment>